<name>A0AAV4CEI0_9GAST</name>
<dbReference type="Proteomes" id="UP000735302">
    <property type="component" value="Unassembled WGS sequence"/>
</dbReference>
<dbReference type="AlphaFoldDB" id="A0AAV4CEI0"/>
<proteinExistence type="predicted"/>
<reference evidence="1 2" key="1">
    <citation type="journal article" date="2021" name="Elife">
        <title>Chloroplast acquisition without the gene transfer in kleptoplastic sea slugs, Plakobranchus ocellatus.</title>
        <authorList>
            <person name="Maeda T."/>
            <person name="Takahashi S."/>
            <person name="Yoshida T."/>
            <person name="Shimamura S."/>
            <person name="Takaki Y."/>
            <person name="Nagai Y."/>
            <person name="Toyoda A."/>
            <person name="Suzuki Y."/>
            <person name="Arimoto A."/>
            <person name="Ishii H."/>
            <person name="Satoh N."/>
            <person name="Nishiyama T."/>
            <person name="Hasebe M."/>
            <person name="Maruyama T."/>
            <person name="Minagawa J."/>
            <person name="Obokata J."/>
            <person name="Shigenobu S."/>
        </authorList>
    </citation>
    <scope>NUCLEOTIDE SEQUENCE [LARGE SCALE GENOMIC DNA]</scope>
</reference>
<dbReference type="EMBL" id="BLXT01006199">
    <property type="protein sequence ID" value="GFO29761.1"/>
    <property type="molecule type" value="Genomic_DNA"/>
</dbReference>
<sequence length="121" mass="13449">MFQYCLSPGVEGVRQPGNRQDKIGHFYLSVNTLDGCLGHSAVHCFPRSLGLRDHLCPLQGGVGGCVECVVRFDVLGLCYHSVVTVEDDDLNPGSKNMERKRTTNSLCSRQVHNRPRIPRLI</sequence>
<accession>A0AAV4CEI0</accession>
<comment type="caution">
    <text evidence="1">The sequence shown here is derived from an EMBL/GenBank/DDBJ whole genome shotgun (WGS) entry which is preliminary data.</text>
</comment>
<protein>
    <submittedName>
        <fullName evidence="1">Uncharacterized protein</fullName>
    </submittedName>
</protein>
<keyword evidence="2" id="KW-1185">Reference proteome</keyword>
<gene>
    <name evidence="1" type="ORF">PoB_005626600</name>
</gene>
<evidence type="ECO:0000313" key="2">
    <source>
        <dbReference type="Proteomes" id="UP000735302"/>
    </source>
</evidence>
<evidence type="ECO:0000313" key="1">
    <source>
        <dbReference type="EMBL" id="GFO29761.1"/>
    </source>
</evidence>
<organism evidence="1 2">
    <name type="scientific">Plakobranchus ocellatus</name>
    <dbReference type="NCBI Taxonomy" id="259542"/>
    <lineage>
        <taxon>Eukaryota</taxon>
        <taxon>Metazoa</taxon>
        <taxon>Spiralia</taxon>
        <taxon>Lophotrochozoa</taxon>
        <taxon>Mollusca</taxon>
        <taxon>Gastropoda</taxon>
        <taxon>Heterobranchia</taxon>
        <taxon>Euthyneura</taxon>
        <taxon>Panpulmonata</taxon>
        <taxon>Sacoglossa</taxon>
        <taxon>Placobranchoidea</taxon>
        <taxon>Plakobranchidae</taxon>
        <taxon>Plakobranchus</taxon>
    </lineage>
</organism>